<evidence type="ECO:0000313" key="4">
    <source>
        <dbReference type="Proteomes" id="UP000317716"/>
    </source>
</evidence>
<dbReference type="SUPFAM" id="SSF52172">
    <property type="entry name" value="CheY-like"/>
    <property type="match status" value="1"/>
</dbReference>
<dbReference type="PANTHER" id="PTHR44520:SF1">
    <property type="entry name" value="TWO-COMPONENT SYSTEM REGULATORY PROTEIN"/>
    <property type="match status" value="1"/>
</dbReference>
<gene>
    <name evidence="3" type="ORF">E6K72_12930</name>
</gene>
<dbReference type="InterPro" id="IPR011006">
    <property type="entry name" value="CheY-like_superfamily"/>
</dbReference>
<dbReference type="Gene3D" id="3.40.50.2300">
    <property type="match status" value="1"/>
</dbReference>
<dbReference type="Pfam" id="PF00072">
    <property type="entry name" value="Response_reg"/>
    <property type="match status" value="1"/>
</dbReference>
<comment type="caution">
    <text evidence="3">The sequence shown here is derived from an EMBL/GenBank/DDBJ whole genome shotgun (WGS) entry which is preliminary data.</text>
</comment>
<protein>
    <submittedName>
        <fullName evidence="3">Response regulator</fullName>
    </submittedName>
</protein>
<evidence type="ECO:0000259" key="2">
    <source>
        <dbReference type="PROSITE" id="PS50110"/>
    </source>
</evidence>
<dbReference type="Proteomes" id="UP000317716">
    <property type="component" value="Unassembled WGS sequence"/>
</dbReference>
<evidence type="ECO:0000256" key="1">
    <source>
        <dbReference type="PROSITE-ProRule" id="PRU00169"/>
    </source>
</evidence>
<dbReference type="AlphaFoldDB" id="A0A538SB32"/>
<evidence type="ECO:0000313" key="3">
    <source>
        <dbReference type="EMBL" id="TMQ48578.1"/>
    </source>
</evidence>
<dbReference type="InterPro" id="IPR052893">
    <property type="entry name" value="TCS_response_regulator"/>
</dbReference>
<dbReference type="SMART" id="SM00448">
    <property type="entry name" value="REC"/>
    <property type="match status" value="1"/>
</dbReference>
<dbReference type="GO" id="GO:0000160">
    <property type="term" value="P:phosphorelay signal transduction system"/>
    <property type="evidence" value="ECO:0007669"/>
    <property type="project" value="InterPro"/>
</dbReference>
<dbReference type="InterPro" id="IPR001789">
    <property type="entry name" value="Sig_transdc_resp-reg_receiver"/>
</dbReference>
<proteinExistence type="predicted"/>
<reference evidence="3 4" key="1">
    <citation type="journal article" date="2019" name="Nat. Microbiol.">
        <title>Mediterranean grassland soil C-N compound turnover is dependent on rainfall and depth, and is mediated by genomically divergent microorganisms.</title>
        <authorList>
            <person name="Diamond S."/>
            <person name="Andeer P.F."/>
            <person name="Li Z."/>
            <person name="Crits-Christoph A."/>
            <person name="Burstein D."/>
            <person name="Anantharaman K."/>
            <person name="Lane K.R."/>
            <person name="Thomas B.C."/>
            <person name="Pan C."/>
            <person name="Northen T.R."/>
            <person name="Banfield J.F."/>
        </authorList>
    </citation>
    <scope>NUCLEOTIDE SEQUENCE [LARGE SCALE GENOMIC DNA]</scope>
    <source>
        <strain evidence="3">WS_2</strain>
    </source>
</reference>
<accession>A0A538SB32</accession>
<dbReference type="PANTHER" id="PTHR44520">
    <property type="entry name" value="RESPONSE REGULATOR RCP1-RELATED"/>
    <property type="match status" value="1"/>
</dbReference>
<name>A0A538SB32_UNCEI</name>
<feature type="domain" description="Response regulatory" evidence="2">
    <location>
        <begin position="6"/>
        <end position="134"/>
    </location>
</feature>
<sequence length="158" mass="17385">MSLLPTILLVDDDDDYLFVALRAIERTGLRTDVRVARSGPEALTLLGLGSGLPVAGAPSRIAVVMLDLRMPGVDGLEVLRRMQGCSRTRSIPVVVVSSSDRPDDVRQCYELGANSYVVKRYVAHPPGAYVAETVRYWVQLNETPRLPPEREPSPESVR</sequence>
<keyword evidence="1" id="KW-0597">Phosphoprotein</keyword>
<feature type="modified residue" description="4-aspartylphosphate" evidence="1">
    <location>
        <position position="67"/>
    </location>
</feature>
<dbReference type="PROSITE" id="PS50110">
    <property type="entry name" value="RESPONSE_REGULATORY"/>
    <property type="match status" value="1"/>
</dbReference>
<dbReference type="EMBL" id="VBOS01000475">
    <property type="protein sequence ID" value="TMQ48578.1"/>
    <property type="molecule type" value="Genomic_DNA"/>
</dbReference>
<organism evidence="3 4">
    <name type="scientific">Eiseniibacteriota bacterium</name>
    <dbReference type="NCBI Taxonomy" id="2212470"/>
    <lineage>
        <taxon>Bacteria</taxon>
        <taxon>Candidatus Eiseniibacteriota</taxon>
    </lineage>
</organism>